<evidence type="ECO:0000256" key="3">
    <source>
        <dbReference type="ARBA" id="ARBA00022588"/>
    </source>
</evidence>
<dbReference type="InterPro" id="IPR000157">
    <property type="entry name" value="TIR_dom"/>
</dbReference>
<feature type="domain" description="Death" evidence="7">
    <location>
        <begin position="154"/>
        <end position="231"/>
    </location>
</feature>
<evidence type="ECO:0008006" key="11">
    <source>
        <dbReference type="Google" id="ProtNLM"/>
    </source>
</evidence>
<name>A0A914BRI1_PATMI</name>
<dbReference type="CDD" id="cd08312">
    <property type="entry name" value="Death_MyD88"/>
    <property type="match status" value="1"/>
</dbReference>
<dbReference type="SUPFAM" id="SSF52200">
    <property type="entry name" value="Toll/Interleukin receptor TIR domain"/>
    <property type="match status" value="1"/>
</dbReference>
<dbReference type="FunFam" id="3.40.50.10140:FF:000005">
    <property type="entry name" value="Myeloid differentiation primary response protein MyD88"/>
    <property type="match status" value="1"/>
</dbReference>
<evidence type="ECO:0000313" key="9">
    <source>
        <dbReference type="EnsemblMetazoa" id="XP_038078117.1"/>
    </source>
</evidence>
<dbReference type="InterPro" id="IPR017281">
    <property type="entry name" value="Myelin_different_resp_MyD88"/>
</dbReference>
<dbReference type="GO" id="GO:0034142">
    <property type="term" value="P:toll-like receptor 4 signaling pathway"/>
    <property type="evidence" value="ECO:0007669"/>
    <property type="project" value="TreeGrafter"/>
</dbReference>
<evidence type="ECO:0000256" key="2">
    <source>
        <dbReference type="ARBA" id="ARBA00022490"/>
    </source>
</evidence>
<dbReference type="InterPro" id="IPR011029">
    <property type="entry name" value="DEATH-like_dom_sf"/>
</dbReference>
<dbReference type="InterPro" id="IPR034249">
    <property type="entry name" value="MyD88_Death"/>
</dbReference>
<dbReference type="Gene3D" id="3.40.50.10140">
    <property type="entry name" value="Toll/interleukin-1 receptor homology (TIR) domain"/>
    <property type="match status" value="1"/>
</dbReference>
<dbReference type="RefSeq" id="XP_038078117.1">
    <property type="nucleotide sequence ID" value="XM_038222189.1"/>
</dbReference>
<evidence type="ECO:0000313" key="10">
    <source>
        <dbReference type="Proteomes" id="UP000887568"/>
    </source>
</evidence>
<dbReference type="GO" id="GO:0045087">
    <property type="term" value="P:innate immune response"/>
    <property type="evidence" value="ECO:0007669"/>
    <property type="project" value="UniProtKB-KW"/>
</dbReference>
<keyword evidence="3" id="KW-0399">Innate immunity</keyword>
<feature type="region of interest" description="Disordered" evidence="6">
    <location>
        <begin position="28"/>
        <end position="52"/>
    </location>
</feature>
<feature type="domain" description="TIR" evidence="8">
    <location>
        <begin position="283"/>
        <end position="415"/>
    </location>
</feature>
<dbReference type="GeneID" id="119745664"/>
<dbReference type="FunFam" id="1.10.533.10:FF:000029">
    <property type="entry name" value="Myeloid differentiation primary response protein MyD88"/>
    <property type="match status" value="1"/>
</dbReference>
<dbReference type="PANTHER" id="PTHR15079">
    <property type="entry name" value="MYD88"/>
    <property type="match status" value="1"/>
</dbReference>
<evidence type="ECO:0000259" key="8">
    <source>
        <dbReference type="PROSITE" id="PS50104"/>
    </source>
</evidence>
<dbReference type="GO" id="GO:0005737">
    <property type="term" value="C:cytoplasm"/>
    <property type="evidence" value="ECO:0007669"/>
    <property type="project" value="UniProtKB-SubCell"/>
</dbReference>
<evidence type="ECO:0000256" key="1">
    <source>
        <dbReference type="ARBA" id="ARBA00004496"/>
    </source>
</evidence>
<protein>
    <recommendedName>
        <fullName evidence="11">Myeloid differentiation primary response protein MyD88</fullName>
    </recommendedName>
</protein>
<evidence type="ECO:0000259" key="7">
    <source>
        <dbReference type="PROSITE" id="PS50017"/>
    </source>
</evidence>
<dbReference type="GO" id="GO:0002755">
    <property type="term" value="P:MyD88-dependent toll-like receptor signaling pathway"/>
    <property type="evidence" value="ECO:0007669"/>
    <property type="project" value="InterPro"/>
</dbReference>
<keyword evidence="5" id="KW-0395">Inflammatory response</keyword>
<keyword evidence="4" id="KW-0391">Immunity</keyword>
<evidence type="ECO:0000256" key="6">
    <source>
        <dbReference type="SAM" id="MobiDB-lite"/>
    </source>
</evidence>
<dbReference type="GO" id="GO:0050830">
    <property type="term" value="P:defense response to Gram-positive bacterium"/>
    <property type="evidence" value="ECO:0007669"/>
    <property type="project" value="TreeGrafter"/>
</dbReference>
<dbReference type="OMA" id="QHLMCLE"/>
<dbReference type="GO" id="GO:0008063">
    <property type="term" value="P:Toll signaling pathway"/>
    <property type="evidence" value="ECO:0007669"/>
    <property type="project" value="TreeGrafter"/>
</dbReference>
<dbReference type="GO" id="GO:0035325">
    <property type="term" value="F:Toll-like receptor binding"/>
    <property type="evidence" value="ECO:0007669"/>
    <property type="project" value="TreeGrafter"/>
</dbReference>
<dbReference type="Proteomes" id="UP000887568">
    <property type="component" value="Unplaced"/>
</dbReference>
<dbReference type="SUPFAM" id="SSF47986">
    <property type="entry name" value="DEATH domain"/>
    <property type="match status" value="1"/>
</dbReference>
<dbReference type="GO" id="GO:0070976">
    <property type="term" value="F:TIR domain binding"/>
    <property type="evidence" value="ECO:0007669"/>
    <property type="project" value="InterPro"/>
</dbReference>
<keyword evidence="10" id="KW-1185">Reference proteome</keyword>
<accession>A0A914BRI1</accession>
<dbReference type="PANTHER" id="PTHR15079:SF3">
    <property type="entry name" value="MYELOID DIFFERENTIATION PRIMARY RESPONSE PROTEIN MYD88"/>
    <property type="match status" value="1"/>
</dbReference>
<dbReference type="GO" id="GO:0005886">
    <property type="term" value="C:plasma membrane"/>
    <property type="evidence" value="ECO:0007669"/>
    <property type="project" value="TreeGrafter"/>
</dbReference>
<dbReference type="InterPro" id="IPR035897">
    <property type="entry name" value="Toll_tir_struct_dom_sf"/>
</dbReference>
<sequence length="418" mass="46165">MSESTFSTKCDREATACLYPGQGLGGNQSDNGTGTAGGSQVVASVDSGTHKTDGRELTATLCRTEPTACLFPHSGSDSQSNEPGSLGAVSATCATTSRTTTTMSSSIGDGYSPHVYRHTMCGLQVEMPSYGSSNNECELEKVPAKALNVPTRTRLSLMLNPPKVLHNDWTGLAGEMGFEYEEIENFALEKDPMKIVLSAWTCRPDSTIGALLEMLSTINRDDVLNDIRKLVERDASRWVERRKGDVNGQPVQVPEVSESYPNVPETPELRGITLEDHPSGPPEVFDAYVCFTYADSEFVKEMMAVLEKEPYNLKLCIDFRDLVPGGSYSTITAELIENRCKRMIIVLSPDFLTSEDCNFQTKFAHSIAPSARSKRLIPVMVENCKLPNILRHLTICDYTKKDLRQWFWPRLHGALTKK</sequence>
<organism evidence="9 10">
    <name type="scientific">Patiria miniata</name>
    <name type="common">Bat star</name>
    <name type="synonym">Asterina miniata</name>
    <dbReference type="NCBI Taxonomy" id="46514"/>
    <lineage>
        <taxon>Eukaryota</taxon>
        <taxon>Metazoa</taxon>
        <taxon>Echinodermata</taxon>
        <taxon>Eleutherozoa</taxon>
        <taxon>Asterozoa</taxon>
        <taxon>Asteroidea</taxon>
        <taxon>Valvatacea</taxon>
        <taxon>Valvatida</taxon>
        <taxon>Asterinidae</taxon>
        <taxon>Patiria</taxon>
    </lineage>
</organism>
<dbReference type="PROSITE" id="PS50104">
    <property type="entry name" value="TIR"/>
    <property type="match status" value="1"/>
</dbReference>
<dbReference type="InterPro" id="IPR000488">
    <property type="entry name" value="Death_dom"/>
</dbReference>
<evidence type="ECO:0000256" key="4">
    <source>
        <dbReference type="ARBA" id="ARBA00022859"/>
    </source>
</evidence>
<dbReference type="SMART" id="SM00255">
    <property type="entry name" value="TIR"/>
    <property type="match status" value="1"/>
</dbReference>
<dbReference type="Gene3D" id="1.10.533.10">
    <property type="entry name" value="Death Domain, Fas"/>
    <property type="match status" value="1"/>
</dbReference>
<dbReference type="EnsemblMetazoa" id="XM_038222189.1">
    <property type="protein sequence ID" value="XP_038078117.1"/>
    <property type="gene ID" value="LOC119745664"/>
</dbReference>
<dbReference type="GO" id="GO:0043123">
    <property type="term" value="P:positive regulation of canonical NF-kappaB signal transduction"/>
    <property type="evidence" value="ECO:0007669"/>
    <property type="project" value="InterPro"/>
</dbReference>
<comment type="subcellular location">
    <subcellularLocation>
        <location evidence="1">Cytoplasm</location>
    </subcellularLocation>
</comment>
<reference evidence="9" key="1">
    <citation type="submission" date="2022-11" db="UniProtKB">
        <authorList>
            <consortium name="EnsemblMetazoa"/>
        </authorList>
    </citation>
    <scope>IDENTIFICATION</scope>
</reference>
<dbReference type="Pfam" id="PF00531">
    <property type="entry name" value="Death"/>
    <property type="match status" value="1"/>
</dbReference>
<proteinExistence type="predicted"/>
<evidence type="ECO:0000256" key="5">
    <source>
        <dbReference type="ARBA" id="ARBA00023198"/>
    </source>
</evidence>
<dbReference type="SMART" id="SM00005">
    <property type="entry name" value="DEATH"/>
    <property type="match status" value="1"/>
</dbReference>
<dbReference type="Pfam" id="PF13676">
    <property type="entry name" value="TIR_2"/>
    <property type="match status" value="1"/>
</dbReference>
<dbReference type="PROSITE" id="PS50017">
    <property type="entry name" value="DEATH_DOMAIN"/>
    <property type="match status" value="1"/>
</dbReference>
<dbReference type="OrthoDB" id="10037120at2759"/>
<keyword evidence="2" id="KW-0963">Cytoplasm</keyword>
<dbReference type="AlphaFoldDB" id="A0A914BRI1"/>